<evidence type="ECO:0000256" key="3">
    <source>
        <dbReference type="ARBA" id="ARBA00022448"/>
    </source>
</evidence>
<evidence type="ECO:0000256" key="8">
    <source>
        <dbReference type="ARBA" id="ARBA00023136"/>
    </source>
</evidence>
<evidence type="ECO:0000256" key="5">
    <source>
        <dbReference type="ARBA" id="ARBA00022592"/>
    </source>
</evidence>
<feature type="domain" description="ABC transmembrane type-1" evidence="10">
    <location>
        <begin position="57"/>
        <end position="267"/>
    </location>
</feature>
<dbReference type="SUPFAM" id="SSF161098">
    <property type="entry name" value="MetI-like"/>
    <property type="match status" value="1"/>
</dbReference>
<dbReference type="PANTHER" id="PTHR30425:SF1">
    <property type="entry name" value="PHOSPHATE TRANSPORT SYSTEM PERMEASE PROTEIN PSTC"/>
    <property type="match status" value="1"/>
</dbReference>
<keyword evidence="12" id="KW-1185">Reference proteome</keyword>
<dbReference type="Proteomes" id="UP000199073">
    <property type="component" value="Unassembled WGS sequence"/>
</dbReference>
<feature type="transmembrane region" description="Helical" evidence="9">
    <location>
        <begin position="246"/>
        <end position="271"/>
    </location>
</feature>
<keyword evidence="7 9" id="KW-1133">Transmembrane helix</keyword>
<keyword evidence="4" id="KW-1003">Cell membrane</keyword>
<reference evidence="11 12" key="1">
    <citation type="submission" date="2016-10" db="EMBL/GenBank/DDBJ databases">
        <authorList>
            <person name="de Groot N.N."/>
        </authorList>
    </citation>
    <scope>NUCLEOTIDE SEQUENCE [LARGE SCALE GENOMIC DNA]</scope>
    <source>
        <strain evidence="11 12">DSM 12130</strain>
    </source>
</reference>
<dbReference type="PANTHER" id="PTHR30425">
    <property type="entry name" value="PHOSPHATE TRANSPORT SYSTEM PERMEASE PROTEIN PST"/>
    <property type="match status" value="1"/>
</dbReference>
<dbReference type="InterPro" id="IPR035906">
    <property type="entry name" value="MetI-like_sf"/>
</dbReference>
<evidence type="ECO:0000259" key="10">
    <source>
        <dbReference type="PROSITE" id="PS50928"/>
    </source>
</evidence>
<dbReference type="OrthoDB" id="9785113at2"/>
<dbReference type="RefSeq" id="WP_092225514.1">
    <property type="nucleotide sequence ID" value="NZ_FNJI01000035.1"/>
</dbReference>
<proteinExistence type="inferred from homology"/>
<evidence type="ECO:0000256" key="1">
    <source>
        <dbReference type="ARBA" id="ARBA00004651"/>
    </source>
</evidence>
<evidence type="ECO:0000256" key="2">
    <source>
        <dbReference type="ARBA" id="ARBA00007069"/>
    </source>
</evidence>
<feature type="transmembrane region" description="Helical" evidence="9">
    <location>
        <begin position="133"/>
        <end position="153"/>
    </location>
</feature>
<evidence type="ECO:0000256" key="6">
    <source>
        <dbReference type="ARBA" id="ARBA00022692"/>
    </source>
</evidence>
<comment type="subcellular location">
    <subcellularLocation>
        <location evidence="1 9">Cell membrane</location>
        <topology evidence="1 9">Multi-pass membrane protein</topology>
    </subcellularLocation>
</comment>
<dbReference type="Gene3D" id="1.10.3720.10">
    <property type="entry name" value="MetI-like"/>
    <property type="match status" value="1"/>
</dbReference>
<name>A0A1H0URF1_9BACT</name>
<dbReference type="InterPro" id="IPR000515">
    <property type="entry name" value="MetI-like"/>
</dbReference>
<feature type="transmembrane region" description="Helical" evidence="9">
    <location>
        <begin position="98"/>
        <end position="121"/>
    </location>
</feature>
<accession>A0A1H0URF1</accession>
<dbReference type="Pfam" id="PF00528">
    <property type="entry name" value="BPD_transp_1"/>
    <property type="match status" value="1"/>
</dbReference>
<gene>
    <name evidence="11" type="ORF">SAMN05660330_03686</name>
</gene>
<dbReference type="STRING" id="91360.SAMN05660330_03686"/>
<keyword evidence="6 9" id="KW-0812">Transmembrane</keyword>
<organism evidence="11 12">
    <name type="scientific">Desulforhopalus singaporensis</name>
    <dbReference type="NCBI Taxonomy" id="91360"/>
    <lineage>
        <taxon>Bacteria</taxon>
        <taxon>Pseudomonadati</taxon>
        <taxon>Thermodesulfobacteriota</taxon>
        <taxon>Desulfobulbia</taxon>
        <taxon>Desulfobulbales</taxon>
        <taxon>Desulfocapsaceae</taxon>
        <taxon>Desulforhopalus</taxon>
    </lineage>
</organism>
<dbReference type="PROSITE" id="PS50928">
    <property type="entry name" value="ABC_TM1"/>
    <property type="match status" value="1"/>
</dbReference>
<dbReference type="InterPro" id="IPR051124">
    <property type="entry name" value="Phosphate_Transport_Permease"/>
</dbReference>
<evidence type="ECO:0000256" key="4">
    <source>
        <dbReference type="ARBA" id="ARBA00022475"/>
    </source>
</evidence>
<dbReference type="GO" id="GO:0005886">
    <property type="term" value="C:plasma membrane"/>
    <property type="evidence" value="ECO:0007669"/>
    <property type="project" value="UniProtKB-SubCell"/>
</dbReference>
<dbReference type="CDD" id="cd06261">
    <property type="entry name" value="TM_PBP2"/>
    <property type="match status" value="1"/>
</dbReference>
<dbReference type="GO" id="GO:0055085">
    <property type="term" value="P:transmembrane transport"/>
    <property type="evidence" value="ECO:0007669"/>
    <property type="project" value="InterPro"/>
</dbReference>
<evidence type="ECO:0000313" key="11">
    <source>
        <dbReference type="EMBL" id="SDP68744.1"/>
    </source>
</evidence>
<keyword evidence="8 9" id="KW-0472">Membrane</keyword>
<evidence type="ECO:0000256" key="7">
    <source>
        <dbReference type="ARBA" id="ARBA00022989"/>
    </source>
</evidence>
<evidence type="ECO:0000313" key="12">
    <source>
        <dbReference type="Proteomes" id="UP000199073"/>
    </source>
</evidence>
<dbReference type="AlphaFoldDB" id="A0A1H0URF1"/>
<dbReference type="EMBL" id="FNJI01000035">
    <property type="protein sequence ID" value="SDP68744.1"/>
    <property type="molecule type" value="Genomic_DNA"/>
</dbReference>
<keyword evidence="3 9" id="KW-0813">Transport</keyword>
<evidence type="ECO:0000256" key="9">
    <source>
        <dbReference type="RuleBase" id="RU363032"/>
    </source>
</evidence>
<protein>
    <submittedName>
        <fullName evidence="11">Phosphate ABC transporter membrane protein 1, PhoT family</fullName>
    </submittedName>
</protein>
<sequence>MGVLFQLAAYGCGLLTIAVLVMMFQLGRPLFVDGQFFSLLSQVWQPGQQLYGIYPMIIGSIRISFLALALSFPVSLGTAFLAAGLAPRPMQRWVLAMVRLMAGIPTVVYGFVAIFLLVPLVREHVSRGSGLNILTASLVLAVLIAPTMVVFFVNGLRGVDQSYCRATDALGATAVQRLLYLQLPQGWPTIVSGVIMGLGRAMGDTLVSLMVAGNSIGVPTSIVDSARTLTAHIALVIAADFASMEFASIFACGLVLYLFTMAVVIGLRMLVHLRTGSDR</sequence>
<feature type="transmembrane region" description="Helical" evidence="9">
    <location>
        <begin position="65"/>
        <end position="86"/>
    </location>
</feature>
<comment type="similarity">
    <text evidence="2">Belongs to the binding-protein-dependent transport system permease family. CysTW subfamily.</text>
</comment>
<keyword evidence="5" id="KW-0592">Phosphate transport</keyword>
<feature type="transmembrane region" description="Helical" evidence="9">
    <location>
        <begin position="6"/>
        <end position="26"/>
    </location>
</feature>
<dbReference type="GO" id="GO:0006817">
    <property type="term" value="P:phosphate ion transport"/>
    <property type="evidence" value="ECO:0007669"/>
    <property type="project" value="UniProtKB-KW"/>
</dbReference>